<evidence type="ECO:0000256" key="4">
    <source>
        <dbReference type="HAMAP-Rule" id="MF_01039"/>
    </source>
</evidence>
<comment type="pathway">
    <text evidence="4 8">Carbohydrate degradation; glycolysis; pyruvate from D-glyceraldehyde 3-phosphate: step 3/5.</text>
</comment>
<dbReference type="KEGG" id="mnd:KOY48_04660"/>
<dbReference type="PROSITE" id="PS00175">
    <property type="entry name" value="PG_MUTASE"/>
    <property type="match status" value="1"/>
</dbReference>
<dbReference type="Proteomes" id="UP000679129">
    <property type="component" value="Chromosome"/>
</dbReference>
<dbReference type="PANTHER" id="PTHR11931">
    <property type="entry name" value="PHOSPHOGLYCERATE MUTASE"/>
    <property type="match status" value="1"/>
</dbReference>
<comment type="similarity">
    <text evidence="1 4">Belongs to the phosphoglycerate mutase family. BPG-dependent PGAM subfamily.</text>
</comment>
<keyword evidence="4" id="KW-0312">Gluconeogenesis</keyword>
<dbReference type="GO" id="GO:0006094">
    <property type="term" value="P:gluconeogenesis"/>
    <property type="evidence" value="ECO:0007669"/>
    <property type="project" value="UniProtKB-UniRule"/>
</dbReference>
<protein>
    <recommendedName>
        <fullName evidence="4 8">2,3-bisphosphoglycerate-dependent phosphoglycerate mutase</fullName>
        <shortName evidence="4">BPG-dependent PGAM</shortName>
        <shortName evidence="4">PGAM</shortName>
        <shortName evidence="4">Phosphoglyceromutase</shortName>
        <shortName evidence="4">dPGM</shortName>
        <ecNumber evidence="4 8">5.4.2.11</ecNumber>
    </recommendedName>
</protein>
<dbReference type="NCBIfam" id="TIGR01258">
    <property type="entry name" value="pgm_1"/>
    <property type="match status" value="1"/>
</dbReference>
<organism evidence="9 10">
    <name type="scientific">Candidatus Minimicrobia naudis</name>
    <dbReference type="NCBI Taxonomy" id="2841263"/>
    <lineage>
        <taxon>Bacteria</taxon>
        <taxon>Candidatus Saccharimonadota</taxon>
        <taxon>Candidatus Saccharimonadota incertae sedis</taxon>
        <taxon>Candidatus Minimicrobia</taxon>
    </lineage>
</organism>
<comment type="function">
    <text evidence="4 8">Catalyzes the interconversion of 2-phosphoglycerate and 3-phosphoglycerate.</text>
</comment>
<comment type="catalytic activity">
    <reaction evidence="4 8">
        <text>(2R)-2-phosphoglycerate = (2R)-3-phosphoglycerate</text>
        <dbReference type="Rhea" id="RHEA:15901"/>
        <dbReference type="ChEBI" id="CHEBI:58272"/>
        <dbReference type="ChEBI" id="CHEBI:58289"/>
        <dbReference type="EC" id="5.4.2.11"/>
    </reaction>
</comment>
<evidence type="ECO:0000256" key="2">
    <source>
        <dbReference type="ARBA" id="ARBA00023152"/>
    </source>
</evidence>
<proteinExistence type="inferred from homology"/>
<feature type="binding site" evidence="4 6">
    <location>
        <begin position="156"/>
        <end position="157"/>
    </location>
    <ligand>
        <name>substrate</name>
    </ligand>
</feature>
<feature type="binding site" evidence="4 6">
    <location>
        <begin position="8"/>
        <end position="15"/>
    </location>
    <ligand>
        <name>substrate</name>
    </ligand>
</feature>
<feature type="active site" description="Proton donor/acceptor" evidence="4 5">
    <location>
        <position position="85"/>
    </location>
</feature>
<gene>
    <name evidence="4" type="primary">gpmA</name>
    <name evidence="9" type="ORF">KOY48_04660</name>
</gene>
<dbReference type="SUPFAM" id="SSF53254">
    <property type="entry name" value="Phosphoglycerate mutase-like"/>
    <property type="match status" value="1"/>
</dbReference>
<dbReference type="InterPro" id="IPR001345">
    <property type="entry name" value="PG/BPGM_mutase_AS"/>
</dbReference>
<feature type="active site" description="Tele-phosphohistidine intermediate" evidence="4 5">
    <location>
        <position position="9"/>
    </location>
</feature>
<dbReference type="CDD" id="cd07067">
    <property type="entry name" value="HP_PGM_like"/>
    <property type="match status" value="1"/>
</dbReference>
<evidence type="ECO:0000313" key="9">
    <source>
        <dbReference type="EMBL" id="QWQ32133.1"/>
    </source>
</evidence>
<dbReference type="UniPathway" id="UPA00109">
    <property type="reaction ID" value="UER00186"/>
</dbReference>
<feature type="binding site" evidence="4 6">
    <location>
        <position position="58"/>
    </location>
    <ligand>
        <name>substrate</name>
    </ligand>
</feature>
<name>A0A8F1MCQ6_9BACT</name>
<evidence type="ECO:0000256" key="5">
    <source>
        <dbReference type="PIRSR" id="PIRSR613078-1"/>
    </source>
</evidence>
<dbReference type="InterPro" id="IPR013078">
    <property type="entry name" value="His_Pase_superF_clade-1"/>
</dbReference>
<dbReference type="Pfam" id="PF00300">
    <property type="entry name" value="His_Phos_1"/>
    <property type="match status" value="1"/>
</dbReference>
<feature type="binding site" evidence="4 6">
    <location>
        <begin position="21"/>
        <end position="22"/>
    </location>
    <ligand>
        <name>substrate</name>
    </ligand>
</feature>
<keyword evidence="3 4" id="KW-0413">Isomerase</keyword>
<evidence type="ECO:0000256" key="3">
    <source>
        <dbReference type="ARBA" id="ARBA00023235"/>
    </source>
</evidence>
<evidence type="ECO:0000313" key="10">
    <source>
        <dbReference type="Proteomes" id="UP000679129"/>
    </source>
</evidence>
<dbReference type="AlphaFoldDB" id="A0A8F1MCQ6"/>
<feature type="binding site" evidence="4 6">
    <location>
        <begin position="85"/>
        <end position="88"/>
    </location>
    <ligand>
        <name>substrate</name>
    </ligand>
</feature>
<feature type="binding site" evidence="4 6">
    <location>
        <begin position="112"/>
        <end position="113"/>
    </location>
    <ligand>
        <name>substrate</name>
    </ligand>
</feature>
<dbReference type="InterPro" id="IPR029033">
    <property type="entry name" value="His_PPase_superfam"/>
</dbReference>
<feature type="site" description="Transition state stabilizer" evidence="4 7">
    <location>
        <position position="155"/>
    </location>
</feature>
<dbReference type="GO" id="GO:0004619">
    <property type="term" value="F:phosphoglycerate mutase activity"/>
    <property type="evidence" value="ECO:0007669"/>
    <property type="project" value="UniProtKB-UniRule"/>
</dbReference>
<keyword evidence="10" id="KW-1185">Reference proteome</keyword>
<keyword evidence="2 4" id="KW-0324">Glycolysis</keyword>
<sequence>MGILVISRHGESEWNLLGKWTGWTDVNLTEKGHNDTVRLGALLKGLSFNEAYTSSLKRTQQTLAALLEGRGVENLPTTHATELNERDYGDLTGKNKWEVKAEIGEEAFNGIRRGWDYPVPGGETLKDVYARVVPYFEQEILPKLQNGENILLVAHGNSIRALIKHLDQVPEAEMANVEMPFGQLLVYTFEPGQSLPIKKEVLSVEIEAVNA</sequence>
<dbReference type="SMART" id="SM00855">
    <property type="entry name" value="PGAM"/>
    <property type="match status" value="1"/>
</dbReference>
<accession>A0A8F1MCQ6</accession>
<evidence type="ECO:0000256" key="6">
    <source>
        <dbReference type="PIRSR" id="PIRSR613078-2"/>
    </source>
</evidence>
<dbReference type="EMBL" id="CP076460">
    <property type="protein sequence ID" value="QWQ32133.1"/>
    <property type="molecule type" value="Genomic_DNA"/>
</dbReference>
<dbReference type="GO" id="GO:0006096">
    <property type="term" value="P:glycolytic process"/>
    <property type="evidence" value="ECO:0007669"/>
    <property type="project" value="UniProtKB-UniRule"/>
</dbReference>
<feature type="binding site" evidence="4 6">
    <location>
        <position position="96"/>
    </location>
    <ligand>
        <name>substrate</name>
    </ligand>
</feature>
<evidence type="ECO:0000256" key="1">
    <source>
        <dbReference type="ARBA" id="ARBA00006717"/>
    </source>
</evidence>
<evidence type="ECO:0000256" key="8">
    <source>
        <dbReference type="RuleBase" id="RU004512"/>
    </source>
</evidence>
<evidence type="ECO:0000256" key="7">
    <source>
        <dbReference type="PIRSR" id="PIRSR613078-3"/>
    </source>
</evidence>
<dbReference type="HAMAP" id="MF_01039">
    <property type="entry name" value="PGAM_GpmA"/>
    <property type="match status" value="1"/>
</dbReference>
<dbReference type="Gene3D" id="3.40.50.1240">
    <property type="entry name" value="Phosphoglycerate mutase-like"/>
    <property type="match status" value="1"/>
</dbReference>
<dbReference type="PIRSF" id="PIRSF000709">
    <property type="entry name" value="6PFK_2-Ptase"/>
    <property type="match status" value="1"/>
</dbReference>
<dbReference type="InterPro" id="IPR005952">
    <property type="entry name" value="Phosphogly_mut1"/>
</dbReference>
<dbReference type="EC" id="5.4.2.11" evidence="4 8"/>
<reference evidence="9" key="1">
    <citation type="submission" date="2021-06" db="EMBL/GenBank/DDBJ databases">
        <title>An adapted protocol for Saccharibacteria cultivation: two new species join this phylum of Candidate Phyla Radiations.</title>
        <authorList>
            <person name="Ibrahim A."/>
            <person name="Maatouk M."/>
            <person name="Zgheib R."/>
            <person name="Haddad G."/>
            <person name="Bou Khalil J."/>
            <person name="Raoult D."/>
            <person name="Bittar F."/>
        </authorList>
    </citation>
    <scope>NUCLEOTIDE SEQUENCE</scope>
    <source>
        <strain evidence="9">IHU1</strain>
    </source>
</reference>